<keyword evidence="4" id="KW-0418">Kinase</keyword>
<dbReference type="InterPro" id="IPR017441">
    <property type="entry name" value="Protein_kinase_ATP_BS"/>
</dbReference>
<comment type="caution">
    <text evidence="6">The sequence shown here is derived from an EMBL/GenBank/DDBJ whole genome shotgun (WGS) entry which is preliminary data.</text>
</comment>
<dbReference type="InterPro" id="IPR000719">
    <property type="entry name" value="Prot_kinase_dom"/>
</dbReference>
<protein>
    <recommendedName>
        <fullName evidence="5">Protein kinase domain-containing protein</fullName>
    </recommendedName>
</protein>
<dbReference type="SUPFAM" id="SSF56112">
    <property type="entry name" value="Protein kinase-like (PK-like)"/>
    <property type="match status" value="1"/>
</dbReference>
<dbReference type="GO" id="GO:0004674">
    <property type="term" value="F:protein serine/threonine kinase activity"/>
    <property type="evidence" value="ECO:0007669"/>
    <property type="project" value="UniProtKB-KW"/>
</dbReference>
<name>A0AA39M5B1_9BILA</name>
<dbReference type="InterPro" id="IPR011009">
    <property type="entry name" value="Kinase-like_dom_sf"/>
</dbReference>
<dbReference type="AlphaFoldDB" id="A0AA39M5B1"/>
<organism evidence="6 7">
    <name type="scientific">Steinernema hermaphroditum</name>
    <dbReference type="NCBI Taxonomy" id="289476"/>
    <lineage>
        <taxon>Eukaryota</taxon>
        <taxon>Metazoa</taxon>
        <taxon>Ecdysozoa</taxon>
        <taxon>Nematoda</taxon>
        <taxon>Chromadorea</taxon>
        <taxon>Rhabditida</taxon>
        <taxon>Tylenchina</taxon>
        <taxon>Panagrolaimomorpha</taxon>
        <taxon>Strongyloidoidea</taxon>
        <taxon>Steinernematidae</taxon>
        <taxon>Steinernema</taxon>
    </lineage>
</organism>
<evidence type="ECO:0000259" key="5">
    <source>
        <dbReference type="PROSITE" id="PS50011"/>
    </source>
</evidence>
<evidence type="ECO:0000256" key="2">
    <source>
        <dbReference type="ARBA" id="ARBA00022840"/>
    </source>
</evidence>
<keyword evidence="1 3" id="KW-0547">Nucleotide-binding</keyword>
<evidence type="ECO:0000256" key="4">
    <source>
        <dbReference type="RuleBase" id="RU000304"/>
    </source>
</evidence>
<dbReference type="EMBL" id="JAUCMV010000002">
    <property type="protein sequence ID" value="KAK0421100.1"/>
    <property type="molecule type" value="Genomic_DNA"/>
</dbReference>
<gene>
    <name evidence="6" type="ORF">QR680_015059</name>
</gene>
<dbReference type="Proteomes" id="UP001175271">
    <property type="component" value="Unassembled WGS sequence"/>
</dbReference>
<keyword evidence="7" id="KW-1185">Reference proteome</keyword>
<keyword evidence="4" id="KW-0723">Serine/threonine-protein kinase</keyword>
<dbReference type="PANTHER" id="PTHR24347">
    <property type="entry name" value="SERINE/THREONINE-PROTEIN KINASE"/>
    <property type="match status" value="1"/>
</dbReference>
<dbReference type="PROSITE" id="PS00107">
    <property type="entry name" value="PROTEIN_KINASE_ATP"/>
    <property type="match status" value="1"/>
</dbReference>
<keyword evidence="4" id="KW-0808">Transferase</keyword>
<sequence length="311" mass="35665">MKTSIMSSTEKNLSHSGPVTASSEEAIELPSLPLCPFTLDLQQGPVIMEEVLGQGRFGYVYKASLRKSPVAVKVMKRETDDQMDDFDNEAGILGFLKERHPHIVDNHGWCVLPDNDKLGFIIFDLLPLGSMEAYLQESDCLYHADEGWTIYVQILEGLAYLHSLDIYHRDIKPANILMKTETQVQIADFGLAHYDRFKSQSMVFKNEAGTPSYLPPELYEKGKYFAVYGDLWAATITLLMICNRTCPWTIARNDDQGYRRHCNKAYNDEDIEFWAEFEEHEQMLKAMLNPDADQRLVPFEYDEAVSRYTGY</sequence>
<feature type="binding site" evidence="3">
    <location>
        <position position="73"/>
    </location>
    <ligand>
        <name>ATP</name>
        <dbReference type="ChEBI" id="CHEBI:30616"/>
    </ligand>
</feature>
<dbReference type="GO" id="GO:0005524">
    <property type="term" value="F:ATP binding"/>
    <property type="evidence" value="ECO:0007669"/>
    <property type="project" value="UniProtKB-UniRule"/>
</dbReference>
<comment type="similarity">
    <text evidence="4">Belongs to the protein kinase superfamily.</text>
</comment>
<dbReference type="Gene3D" id="1.10.510.10">
    <property type="entry name" value="Transferase(Phosphotransferase) domain 1"/>
    <property type="match status" value="1"/>
</dbReference>
<evidence type="ECO:0000313" key="7">
    <source>
        <dbReference type="Proteomes" id="UP001175271"/>
    </source>
</evidence>
<dbReference type="InterPro" id="IPR008271">
    <property type="entry name" value="Ser/Thr_kinase_AS"/>
</dbReference>
<feature type="domain" description="Protein kinase" evidence="5">
    <location>
        <begin position="46"/>
        <end position="309"/>
    </location>
</feature>
<dbReference type="Pfam" id="PF00069">
    <property type="entry name" value="Pkinase"/>
    <property type="match status" value="1"/>
</dbReference>
<keyword evidence="2 3" id="KW-0067">ATP-binding</keyword>
<evidence type="ECO:0000313" key="6">
    <source>
        <dbReference type="EMBL" id="KAK0421100.1"/>
    </source>
</evidence>
<reference evidence="6" key="1">
    <citation type="submission" date="2023-06" db="EMBL/GenBank/DDBJ databases">
        <title>Genomic analysis of the entomopathogenic nematode Steinernema hermaphroditum.</title>
        <authorList>
            <person name="Schwarz E.M."/>
            <person name="Heppert J.K."/>
            <person name="Baniya A."/>
            <person name="Schwartz H.T."/>
            <person name="Tan C.-H."/>
            <person name="Antoshechkin I."/>
            <person name="Sternberg P.W."/>
            <person name="Goodrich-Blair H."/>
            <person name="Dillman A.R."/>
        </authorList>
    </citation>
    <scope>NUCLEOTIDE SEQUENCE</scope>
    <source>
        <strain evidence="6">PS9179</strain>
        <tissue evidence="6">Whole animal</tissue>
    </source>
</reference>
<evidence type="ECO:0000256" key="1">
    <source>
        <dbReference type="ARBA" id="ARBA00022741"/>
    </source>
</evidence>
<dbReference type="PROSITE" id="PS00108">
    <property type="entry name" value="PROTEIN_KINASE_ST"/>
    <property type="match status" value="1"/>
</dbReference>
<dbReference type="PROSITE" id="PS50011">
    <property type="entry name" value="PROTEIN_KINASE_DOM"/>
    <property type="match status" value="1"/>
</dbReference>
<dbReference type="SMART" id="SM00220">
    <property type="entry name" value="S_TKc"/>
    <property type="match status" value="1"/>
</dbReference>
<proteinExistence type="inferred from homology"/>
<evidence type="ECO:0000256" key="3">
    <source>
        <dbReference type="PROSITE-ProRule" id="PRU10141"/>
    </source>
</evidence>
<accession>A0AA39M5B1</accession>